<dbReference type="OrthoDB" id="2389872at2"/>
<protein>
    <submittedName>
        <fullName evidence="2">Plasmid stabilization protein</fullName>
    </submittedName>
</protein>
<dbReference type="RefSeq" id="WP_096420890.1">
    <property type="nucleotide sequence ID" value="NZ_AP017315.1"/>
</dbReference>
<reference evidence="3" key="1">
    <citation type="submission" date="2015-12" db="EMBL/GenBank/DDBJ databases">
        <authorList>
            <person name="Shamseldin A."/>
            <person name="Moawad H."/>
            <person name="Abd El-Rahim W.M."/>
            <person name="Sadowsky M.J."/>
        </authorList>
    </citation>
    <scope>NUCLEOTIDE SEQUENCE [LARGE SCALE GENOMIC DNA]</scope>
    <source>
        <strain evidence="3">JAM AC0309</strain>
    </source>
</reference>
<dbReference type="InterPro" id="IPR053853">
    <property type="entry name" value="FitA-like_RHH"/>
</dbReference>
<sequence>MATLTIRNLPEPVRRGLKQRAAAHNRSMEAEVRAILEEATVQRPDFVNQWVAATESLRGEFTVPERTAPRPVELP</sequence>
<name>A0A0U5BNB6_9MICO</name>
<dbReference type="Gene3D" id="1.10.1220.10">
    <property type="entry name" value="Met repressor-like"/>
    <property type="match status" value="1"/>
</dbReference>
<dbReference type="AlphaFoldDB" id="A0A0U5BNB6"/>
<dbReference type="GO" id="GO:0006355">
    <property type="term" value="P:regulation of DNA-templated transcription"/>
    <property type="evidence" value="ECO:0007669"/>
    <property type="project" value="InterPro"/>
</dbReference>
<dbReference type="EMBL" id="AP017315">
    <property type="protein sequence ID" value="BAU31686.1"/>
    <property type="molecule type" value="Genomic_DNA"/>
</dbReference>
<feature type="domain" description="Antitoxin FitA-like ribbon-helix-helix" evidence="1">
    <location>
        <begin position="2"/>
        <end position="39"/>
    </location>
</feature>
<evidence type="ECO:0000313" key="3">
    <source>
        <dbReference type="Proteomes" id="UP000218965"/>
    </source>
</evidence>
<evidence type="ECO:0000259" key="1">
    <source>
        <dbReference type="Pfam" id="PF22513"/>
    </source>
</evidence>
<evidence type="ECO:0000313" key="2">
    <source>
        <dbReference type="EMBL" id="BAU31686.1"/>
    </source>
</evidence>
<dbReference type="Proteomes" id="UP000218965">
    <property type="component" value="Chromosome"/>
</dbReference>
<dbReference type="KEGG" id="malk:MalAC0309_0819"/>
<dbReference type="InterPro" id="IPR010985">
    <property type="entry name" value="Ribbon_hlx_hlx"/>
</dbReference>
<reference evidence="2 3" key="2">
    <citation type="submission" date="2016-01" db="EMBL/GenBank/DDBJ databases">
        <title>Microcella alkaliphila JAM AC0309 whole genome shotgun sequence.</title>
        <authorList>
            <person name="Kurata A."/>
            <person name="Hirose Y."/>
            <person name="Kishimoto N."/>
            <person name="Kobayashi T."/>
        </authorList>
    </citation>
    <scope>NUCLEOTIDE SEQUENCE [LARGE SCALE GENOMIC DNA]</scope>
    <source>
        <strain evidence="2 3">JAM AC0309</strain>
    </source>
</reference>
<accession>A0A0U5BNB6</accession>
<gene>
    <name evidence="2" type="ORF">MalAC0309_0819</name>
</gene>
<dbReference type="SUPFAM" id="SSF47598">
    <property type="entry name" value="Ribbon-helix-helix"/>
    <property type="match status" value="1"/>
</dbReference>
<dbReference type="Pfam" id="PF22513">
    <property type="entry name" value="FitA-like_RHH"/>
    <property type="match status" value="1"/>
</dbReference>
<proteinExistence type="predicted"/>
<dbReference type="InterPro" id="IPR013321">
    <property type="entry name" value="Arc_rbn_hlx_hlx"/>
</dbReference>
<organism evidence="2 3">
    <name type="scientific">Microcella alkaliphila</name>
    <dbReference type="NCBI Taxonomy" id="279828"/>
    <lineage>
        <taxon>Bacteria</taxon>
        <taxon>Bacillati</taxon>
        <taxon>Actinomycetota</taxon>
        <taxon>Actinomycetes</taxon>
        <taxon>Micrococcales</taxon>
        <taxon>Microbacteriaceae</taxon>
        <taxon>Microcella</taxon>
    </lineage>
</organism>